<sequence>MNEPKVQDLDYITFLLATPRAVSATEAERVQPEGPRQAAHDAFTRLLHRLEPDTTRLWQAAAPLIDRTRGLLVVDNSTLDTPYAYTIALVHRHWSGKHGHVVSGINVVSLVWSDDTHAIPCDYRLFDAPNDGLTQSSYGPG</sequence>
<dbReference type="Pfam" id="PF13546">
    <property type="entry name" value="DDE_5"/>
    <property type="match status" value="1"/>
</dbReference>
<dbReference type="RefSeq" id="WP_097654594.1">
    <property type="nucleotide sequence ID" value="NZ_LYXE01000157.1"/>
</dbReference>
<evidence type="ECO:0000313" key="3">
    <source>
        <dbReference type="Proteomes" id="UP000220922"/>
    </source>
</evidence>
<reference evidence="2 3" key="1">
    <citation type="submission" date="2016-05" db="EMBL/GenBank/DDBJ databases">
        <authorList>
            <person name="Lavstsen T."/>
            <person name="Jespersen J.S."/>
        </authorList>
    </citation>
    <scope>NUCLEOTIDE SEQUENCE [LARGE SCALE GENOMIC DNA]</scope>
    <source>
        <strain evidence="2 3">B7-9</strain>
    </source>
</reference>
<evidence type="ECO:0000259" key="1">
    <source>
        <dbReference type="Pfam" id="PF13546"/>
    </source>
</evidence>
<gene>
    <name evidence="2" type="ORF">A9Q02_04485</name>
</gene>
<accession>A0A2H3KXT2</accession>
<dbReference type="InterPro" id="IPR038721">
    <property type="entry name" value="IS701-like_DDE_dom"/>
</dbReference>
<keyword evidence="3" id="KW-1185">Reference proteome</keyword>
<comment type="caution">
    <text evidence="2">The sequence shown here is derived from an EMBL/GenBank/DDBJ whole genome shotgun (WGS) entry which is preliminary data.</text>
</comment>
<organism evidence="2 3">
    <name type="scientific">Candidatus Chloroploca asiatica</name>
    <dbReference type="NCBI Taxonomy" id="1506545"/>
    <lineage>
        <taxon>Bacteria</taxon>
        <taxon>Bacillati</taxon>
        <taxon>Chloroflexota</taxon>
        <taxon>Chloroflexia</taxon>
        <taxon>Chloroflexales</taxon>
        <taxon>Chloroflexineae</taxon>
        <taxon>Oscillochloridaceae</taxon>
        <taxon>Candidatus Chloroploca</taxon>
    </lineage>
</organism>
<evidence type="ECO:0000313" key="2">
    <source>
        <dbReference type="EMBL" id="PDV97171.1"/>
    </source>
</evidence>
<dbReference type="AlphaFoldDB" id="A0A2H3KXT2"/>
<name>A0A2H3KXT2_9CHLR</name>
<dbReference type="Proteomes" id="UP000220922">
    <property type="component" value="Unassembled WGS sequence"/>
</dbReference>
<dbReference type="EMBL" id="LYXE01000157">
    <property type="protein sequence ID" value="PDV97171.1"/>
    <property type="molecule type" value="Genomic_DNA"/>
</dbReference>
<protein>
    <recommendedName>
        <fullName evidence="1">Transposase IS701-like DDE domain-containing protein</fullName>
    </recommendedName>
</protein>
<proteinExistence type="predicted"/>
<feature type="domain" description="Transposase IS701-like DDE" evidence="1">
    <location>
        <begin position="15"/>
        <end position="126"/>
    </location>
</feature>
<dbReference type="OrthoDB" id="419069at2"/>